<dbReference type="Proteomes" id="UP000251241">
    <property type="component" value="Unassembled WGS sequence"/>
</dbReference>
<dbReference type="EMBL" id="UAUU01000011">
    <property type="protein sequence ID" value="SPZ92564.1"/>
    <property type="molecule type" value="Genomic_DNA"/>
</dbReference>
<reference evidence="1 2" key="1">
    <citation type="submission" date="2018-06" db="EMBL/GenBank/DDBJ databases">
        <authorList>
            <consortium name="Pathogen Informatics"/>
            <person name="Doyle S."/>
        </authorList>
    </citation>
    <scope>NUCLEOTIDE SEQUENCE [LARGE SCALE GENOMIC DNA]</scope>
    <source>
        <strain evidence="1 2">NCTC11343</strain>
    </source>
</reference>
<sequence>MIKTEISIIVNRKTDIDLIQQKIIENNFRFPVYVLEFEEGFQIKNYK</sequence>
<gene>
    <name evidence="1" type="ORF">NCTC11343_04583</name>
</gene>
<dbReference type="AlphaFoldDB" id="A0A2X2JFP9"/>
<protein>
    <submittedName>
        <fullName evidence="1">Uncharacterized protein</fullName>
    </submittedName>
</protein>
<organism evidence="1 2">
    <name type="scientific">Sphingobacterium multivorum</name>
    <dbReference type="NCBI Taxonomy" id="28454"/>
    <lineage>
        <taxon>Bacteria</taxon>
        <taxon>Pseudomonadati</taxon>
        <taxon>Bacteroidota</taxon>
        <taxon>Sphingobacteriia</taxon>
        <taxon>Sphingobacteriales</taxon>
        <taxon>Sphingobacteriaceae</taxon>
        <taxon>Sphingobacterium</taxon>
    </lineage>
</organism>
<proteinExistence type="predicted"/>
<accession>A0A2X2JFP9</accession>
<name>A0A2X2JFP9_SPHMU</name>
<evidence type="ECO:0000313" key="2">
    <source>
        <dbReference type="Proteomes" id="UP000251241"/>
    </source>
</evidence>
<evidence type="ECO:0000313" key="1">
    <source>
        <dbReference type="EMBL" id="SPZ92564.1"/>
    </source>
</evidence>